<dbReference type="EMBL" id="BAAAEI010000025">
    <property type="protein sequence ID" value="GAA0371753.1"/>
    <property type="molecule type" value="Genomic_DNA"/>
</dbReference>
<evidence type="ECO:0000313" key="9">
    <source>
        <dbReference type="Proteomes" id="UP001501757"/>
    </source>
</evidence>
<accession>A0ABP3HIU2</accession>
<keyword evidence="9" id="KW-1185">Reference proteome</keyword>
<evidence type="ECO:0000256" key="5">
    <source>
        <dbReference type="ARBA" id="ARBA00023136"/>
    </source>
</evidence>
<evidence type="ECO:0000259" key="7">
    <source>
        <dbReference type="Pfam" id="PF06271"/>
    </source>
</evidence>
<organism evidence="8 9">
    <name type="scientific">Bowmanella denitrificans</name>
    <dbReference type="NCBI Taxonomy" id="366582"/>
    <lineage>
        <taxon>Bacteria</taxon>
        <taxon>Pseudomonadati</taxon>
        <taxon>Pseudomonadota</taxon>
        <taxon>Gammaproteobacteria</taxon>
        <taxon>Alteromonadales</taxon>
        <taxon>Alteromonadaceae</taxon>
        <taxon>Bowmanella</taxon>
    </lineage>
</organism>
<protein>
    <submittedName>
        <fullName evidence="8">RDD family protein</fullName>
    </submittedName>
</protein>
<dbReference type="PANTHER" id="PTHR36115">
    <property type="entry name" value="PROLINE-RICH ANTIGEN HOMOLOG-RELATED"/>
    <property type="match status" value="1"/>
</dbReference>
<comment type="subcellular location">
    <subcellularLocation>
        <location evidence="1">Cell membrane</location>
        <topology evidence="1">Multi-pass membrane protein</topology>
    </subcellularLocation>
</comment>
<evidence type="ECO:0000313" key="8">
    <source>
        <dbReference type="EMBL" id="GAA0371753.1"/>
    </source>
</evidence>
<evidence type="ECO:0000256" key="4">
    <source>
        <dbReference type="ARBA" id="ARBA00022989"/>
    </source>
</evidence>
<feature type="transmembrane region" description="Helical" evidence="6">
    <location>
        <begin position="12"/>
        <end position="35"/>
    </location>
</feature>
<evidence type="ECO:0000256" key="3">
    <source>
        <dbReference type="ARBA" id="ARBA00022692"/>
    </source>
</evidence>
<reference evidence="9" key="1">
    <citation type="journal article" date="2019" name="Int. J. Syst. Evol. Microbiol.">
        <title>The Global Catalogue of Microorganisms (GCM) 10K type strain sequencing project: providing services to taxonomists for standard genome sequencing and annotation.</title>
        <authorList>
            <consortium name="The Broad Institute Genomics Platform"/>
            <consortium name="The Broad Institute Genome Sequencing Center for Infectious Disease"/>
            <person name="Wu L."/>
            <person name="Ma J."/>
        </authorList>
    </citation>
    <scope>NUCLEOTIDE SEQUENCE [LARGE SCALE GENOMIC DNA]</scope>
    <source>
        <strain evidence="9">JCM 13378</strain>
    </source>
</reference>
<dbReference type="RefSeq" id="WP_343847250.1">
    <property type="nucleotide sequence ID" value="NZ_BAAAEI010000025.1"/>
</dbReference>
<dbReference type="Proteomes" id="UP001501757">
    <property type="component" value="Unassembled WGS sequence"/>
</dbReference>
<keyword evidence="3 6" id="KW-0812">Transmembrane</keyword>
<evidence type="ECO:0000256" key="2">
    <source>
        <dbReference type="ARBA" id="ARBA00022475"/>
    </source>
</evidence>
<keyword evidence="5 6" id="KW-0472">Membrane</keyword>
<dbReference type="InterPro" id="IPR010432">
    <property type="entry name" value="RDD"/>
</dbReference>
<feature type="domain" description="RDD" evidence="7">
    <location>
        <begin position="6"/>
        <end position="135"/>
    </location>
</feature>
<keyword evidence="4 6" id="KW-1133">Transmembrane helix</keyword>
<dbReference type="InterPro" id="IPR051791">
    <property type="entry name" value="Pra-immunoreactive"/>
</dbReference>
<sequence length="145" mass="16266">MSELHYVGFWARVLAALVDSVIIMAITWPILVYLFGWQALLQGGQTMLAQSVNFLLSWVLPILAIILFWIYRQATPGKMLLNAQIVDANTLQKPSKSQCIIRYLGYYISAIPLGLGLIWVGIDAKKQGWHDKLAGTLVIYTNKSD</sequence>
<comment type="caution">
    <text evidence="8">The sequence shown here is derived from an EMBL/GenBank/DDBJ whole genome shotgun (WGS) entry which is preliminary data.</text>
</comment>
<name>A0ABP3HIU2_9ALTE</name>
<proteinExistence type="predicted"/>
<keyword evidence="2" id="KW-1003">Cell membrane</keyword>
<evidence type="ECO:0000256" key="1">
    <source>
        <dbReference type="ARBA" id="ARBA00004651"/>
    </source>
</evidence>
<dbReference type="Pfam" id="PF06271">
    <property type="entry name" value="RDD"/>
    <property type="match status" value="1"/>
</dbReference>
<feature type="transmembrane region" description="Helical" evidence="6">
    <location>
        <begin position="103"/>
        <end position="122"/>
    </location>
</feature>
<dbReference type="PANTHER" id="PTHR36115:SF4">
    <property type="entry name" value="MEMBRANE PROTEIN"/>
    <property type="match status" value="1"/>
</dbReference>
<evidence type="ECO:0000256" key="6">
    <source>
        <dbReference type="SAM" id="Phobius"/>
    </source>
</evidence>
<feature type="transmembrane region" description="Helical" evidence="6">
    <location>
        <begin position="47"/>
        <end position="71"/>
    </location>
</feature>
<gene>
    <name evidence="8" type="ORF">GCM10009092_40120</name>
</gene>